<gene>
    <name evidence="5" type="primary">EPHX4</name>
    <name evidence="5" type="ORF">EYF80_016963</name>
</gene>
<dbReference type="GO" id="GO:0004301">
    <property type="term" value="F:epoxide hydrolase activity"/>
    <property type="evidence" value="ECO:0007669"/>
    <property type="project" value="UniProtKB-ARBA"/>
</dbReference>
<protein>
    <submittedName>
        <fullName evidence="5">Epoxide hydrolase 4</fullName>
    </submittedName>
</protein>
<dbReference type="InterPro" id="IPR000639">
    <property type="entry name" value="Epox_hydrolase-like"/>
</dbReference>
<feature type="transmembrane region" description="Helical" evidence="3">
    <location>
        <begin position="28"/>
        <end position="49"/>
    </location>
</feature>
<organism evidence="5 6">
    <name type="scientific">Liparis tanakae</name>
    <name type="common">Tanaka's snailfish</name>
    <dbReference type="NCBI Taxonomy" id="230148"/>
    <lineage>
        <taxon>Eukaryota</taxon>
        <taxon>Metazoa</taxon>
        <taxon>Chordata</taxon>
        <taxon>Craniata</taxon>
        <taxon>Vertebrata</taxon>
        <taxon>Euteleostomi</taxon>
        <taxon>Actinopterygii</taxon>
        <taxon>Neopterygii</taxon>
        <taxon>Teleostei</taxon>
        <taxon>Neoteleostei</taxon>
        <taxon>Acanthomorphata</taxon>
        <taxon>Eupercaria</taxon>
        <taxon>Perciformes</taxon>
        <taxon>Cottioidei</taxon>
        <taxon>Cottales</taxon>
        <taxon>Liparidae</taxon>
        <taxon>Liparis</taxon>
    </lineage>
</organism>
<keyword evidence="1 5" id="KW-0378">Hydrolase</keyword>
<dbReference type="AlphaFoldDB" id="A0A4Z2I6D3"/>
<comment type="caution">
    <text evidence="5">The sequence shown here is derived from an EMBL/GenBank/DDBJ whole genome shotgun (WGS) entry which is preliminary data.</text>
</comment>
<reference evidence="5 6" key="1">
    <citation type="submission" date="2019-03" db="EMBL/GenBank/DDBJ databases">
        <title>First draft genome of Liparis tanakae, snailfish: a comprehensive survey of snailfish specific genes.</title>
        <authorList>
            <person name="Kim W."/>
            <person name="Song I."/>
            <person name="Jeong J.-H."/>
            <person name="Kim D."/>
            <person name="Kim S."/>
            <person name="Ryu S."/>
            <person name="Song J.Y."/>
            <person name="Lee S.K."/>
        </authorList>
    </citation>
    <scope>NUCLEOTIDE SEQUENCE [LARGE SCALE GENOMIC DNA]</scope>
    <source>
        <tissue evidence="5">Muscle</tissue>
    </source>
</reference>
<sequence>MARVLHNLLLFLIRLALKIRVLGYWSLIYGYCALCTTAALLKLCWNIVLRPTATFHWAIRETPPACLSDTSLGTHCYVRIKVVLKEQLLRVTSPTCGGAASHENNLYVFTESGLRFHYVAAGERGKPLMLFLHGFPEFWFSWRYQLREFKSEFRVVAVDMRGYGESDLPLSAESYRFDNLVTDVKDIVEYLGYNRCCLVGHDWGGTIAWLFAIHYPEMVTKLIVLNSPHPSVFTDYALRHPSQLLKSSHFFFFQLPRFPELMLSINDFKALKALFTSRNTGIGRKGRWLTSEDMEAYLYALSQPGALTGALNYYRNVFSSLPLSQNHVRSPVLLLWGEQDAFLEQEMAEACRLYIRNHFRLNIISGASHWLQQDQPDIVNTLIWTFLKEGEGRKSHRN</sequence>
<dbReference type="OrthoDB" id="408373at2759"/>
<keyword evidence="3" id="KW-0812">Transmembrane</keyword>
<dbReference type="Pfam" id="PF00561">
    <property type="entry name" value="Abhydrolase_1"/>
    <property type="match status" value="1"/>
</dbReference>
<evidence type="ECO:0000313" key="5">
    <source>
        <dbReference type="EMBL" id="TNN72852.1"/>
    </source>
</evidence>
<evidence type="ECO:0000256" key="2">
    <source>
        <dbReference type="ARBA" id="ARBA00038334"/>
    </source>
</evidence>
<dbReference type="InterPro" id="IPR029058">
    <property type="entry name" value="AB_hydrolase_fold"/>
</dbReference>
<dbReference type="PRINTS" id="PR00111">
    <property type="entry name" value="ABHYDROLASE"/>
</dbReference>
<dbReference type="PANTHER" id="PTHR43329">
    <property type="entry name" value="EPOXIDE HYDROLASE"/>
    <property type="match status" value="1"/>
</dbReference>
<accession>A0A4Z2I6D3</accession>
<dbReference type="InterPro" id="IPR000073">
    <property type="entry name" value="AB_hydrolase_1"/>
</dbReference>
<evidence type="ECO:0000256" key="3">
    <source>
        <dbReference type="SAM" id="Phobius"/>
    </source>
</evidence>
<dbReference type="SUPFAM" id="SSF53474">
    <property type="entry name" value="alpha/beta-Hydrolases"/>
    <property type="match status" value="1"/>
</dbReference>
<evidence type="ECO:0000313" key="6">
    <source>
        <dbReference type="Proteomes" id="UP000314294"/>
    </source>
</evidence>
<keyword evidence="3" id="KW-0472">Membrane</keyword>
<name>A0A4Z2I6D3_9TELE</name>
<evidence type="ECO:0000256" key="1">
    <source>
        <dbReference type="ARBA" id="ARBA00022801"/>
    </source>
</evidence>
<dbReference type="Gene3D" id="3.40.50.1820">
    <property type="entry name" value="alpha/beta hydrolase"/>
    <property type="match status" value="1"/>
</dbReference>
<dbReference type="PRINTS" id="PR00412">
    <property type="entry name" value="EPOXHYDRLASE"/>
</dbReference>
<proteinExistence type="inferred from homology"/>
<keyword evidence="3" id="KW-1133">Transmembrane helix</keyword>
<feature type="domain" description="AB hydrolase-1" evidence="4">
    <location>
        <begin position="127"/>
        <end position="373"/>
    </location>
</feature>
<comment type="similarity">
    <text evidence="2">Belongs to the AB hydrolase superfamily. Epoxide hydrolase family.</text>
</comment>
<dbReference type="EMBL" id="SRLO01000132">
    <property type="protein sequence ID" value="TNN72852.1"/>
    <property type="molecule type" value="Genomic_DNA"/>
</dbReference>
<dbReference type="Proteomes" id="UP000314294">
    <property type="component" value="Unassembled WGS sequence"/>
</dbReference>
<evidence type="ECO:0000259" key="4">
    <source>
        <dbReference type="Pfam" id="PF00561"/>
    </source>
</evidence>
<keyword evidence="6" id="KW-1185">Reference proteome</keyword>